<gene>
    <name evidence="4" type="ORF">DHL47_10320</name>
</gene>
<dbReference type="Pfam" id="PF14278">
    <property type="entry name" value="TetR_C_8"/>
    <property type="match status" value="1"/>
</dbReference>
<comment type="caution">
    <text evidence="4">The sequence shown here is derived from an EMBL/GenBank/DDBJ whole genome shotgun (WGS) entry which is preliminary data.</text>
</comment>
<proteinExistence type="predicted"/>
<dbReference type="SUPFAM" id="SSF46689">
    <property type="entry name" value="Homeodomain-like"/>
    <property type="match status" value="1"/>
</dbReference>
<keyword evidence="5" id="KW-1185">Reference proteome</keyword>
<accession>A0ABS5AYP4</accession>
<sequence>MTQTRQTSTKQDIKEALTQLLLTEKFEDISISKLTRKAGINRGTFYLHYIDKFDMMEQLKQDTFSQLMSIFNDELPIRDNIEATLVYLKENYDFIWAIAKNQSLDFQFSIKEFIKQLLEVIPNAHAWISKIYQIPENYALEVFLASNECIITNWIQTGAKENPKVITEILLTISHLENMQLRLMPQSRPLLPQRKELRGTDKGCG</sequence>
<feature type="DNA-binding region" description="H-T-H motif" evidence="2">
    <location>
        <begin position="30"/>
        <end position="49"/>
    </location>
</feature>
<dbReference type="EMBL" id="QFAY01000022">
    <property type="protein sequence ID" value="MBP2621703.1"/>
    <property type="molecule type" value="Genomic_DNA"/>
</dbReference>
<dbReference type="RefSeq" id="WP_209551765.1">
    <property type="nucleotide sequence ID" value="NZ_QFAY01000022.1"/>
</dbReference>
<dbReference type="InterPro" id="IPR050624">
    <property type="entry name" value="HTH-type_Tx_Regulator"/>
</dbReference>
<evidence type="ECO:0000256" key="1">
    <source>
        <dbReference type="ARBA" id="ARBA00023125"/>
    </source>
</evidence>
<name>A0ABS5AYP4_9STRE</name>
<dbReference type="PANTHER" id="PTHR43479">
    <property type="entry name" value="ACREF/ENVCD OPERON REPRESSOR-RELATED"/>
    <property type="match status" value="1"/>
</dbReference>
<dbReference type="InterPro" id="IPR009057">
    <property type="entry name" value="Homeodomain-like_sf"/>
</dbReference>
<evidence type="ECO:0000313" key="5">
    <source>
        <dbReference type="Proteomes" id="UP001519349"/>
    </source>
</evidence>
<dbReference type="PROSITE" id="PS50977">
    <property type="entry name" value="HTH_TETR_2"/>
    <property type="match status" value="1"/>
</dbReference>
<dbReference type="Proteomes" id="UP001519349">
    <property type="component" value="Unassembled WGS sequence"/>
</dbReference>
<keyword evidence="1 2" id="KW-0238">DNA-binding</keyword>
<reference evidence="4 5" key="1">
    <citation type="submission" date="2018-05" db="EMBL/GenBank/DDBJ databases">
        <title>Draft genome sequence of Streptococcus panodentis CCUG 70867T.</title>
        <authorList>
            <person name="Salva-Serra F."/>
            <person name="Mendez V."/>
            <person name="Jaen-Luchoro D."/>
            <person name="Gonzales-Siles L."/>
            <person name="Karlsson R."/>
            <person name="Engstrom-Jakobsson H."/>
            <person name="Busquets A."/>
            <person name="Gomila M."/>
            <person name="Pineiro-Iglesias B."/>
            <person name="Bennasar-Figueras A."/>
            <person name="Seeger M."/>
            <person name="Moore E."/>
        </authorList>
    </citation>
    <scope>NUCLEOTIDE SEQUENCE [LARGE SCALE GENOMIC DNA]</scope>
    <source>
        <strain evidence="4 5">CCUG 70867</strain>
    </source>
</reference>
<protein>
    <submittedName>
        <fullName evidence="4">TetR family transcriptional regulator</fullName>
    </submittedName>
</protein>
<dbReference type="PANTHER" id="PTHR43479:SF7">
    <property type="entry name" value="TETR-FAMILY TRANSCRIPTIONAL REGULATOR"/>
    <property type="match status" value="1"/>
</dbReference>
<evidence type="ECO:0000256" key="2">
    <source>
        <dbReference type="PROSITE-ProRule" id="PRU00335"/>
    </source>
</evidence>
<evidence type="ECO:0000313" key="4">
    <source>
        <dbReference type="EMBL" id="MBP2621703.1"/>
    </source>
</evidence>
<feature type="domain" description="HTH tetR-type" evidence="3">
    <location>
        <begin position="7"/>
        <end position="67"/>
    </location>
</feature>
<evidence type="ECO:0000259" key="3">
    <source>
        <dbReference type="PROSITE" id="PS50977"/>
    </source>
</evidence>
<organism evidence="4 5">
    <name type="scientific">Streptococcus panodentis</name>
    <dbReference type="NCBI Taxonomy" id="1581472"/>
    <lineage>
        <taxon>Bacteria</taxon>
        <taxon>Bacillati</taxon>
        <taxon>Bacillota</taxon>
        <taxon>Bacilli</taxon>
        <taxon>Lactobacillales</taxon>
        <taxon>Streptococcaceae</taxon>
        <taxon>Streptococcus</taxon>
    </lineage>
</organism>
<dbReference type="Gene3D" id="1.10.357.10">
    <property type="entry name" value="Tetracycline Repressor, domain 2"/>
    <property type="match status" value="1"/>
</dbReference>
<dbReference type="InterPro" id="IPR001647">
    <property type="entry name" value="HTH_TetR"/>
</dbReference>
<dbReference type="InterPro" id="IPR039532">
    <property type="entry name" value="TetR_C_Firmicutes"/>
</dbReference>